<sequence length="356" mass="40370">MIKIKFILPLTMIMVSCFIGCEKNTSDEPEITDSEIVEPTLEEPIELKFVIKNLAEGNSTTDVEGYGELNFLGFGYDVTGKYSHKSSVREAIINTPTFGQDNPSRLDVRFIREASFTTVYGVDSEDFTNWLTDETTDTNYFKGNIIHPFPNTDPKGSKYVYGLYDTYIQHKRLRIFRNPGENRLIRYLTKNFQTDSESLKPAELVEKYGTHVLLSLFTGAKLSLDYQAEYTGKDRQNAVKNSFNLGLSECFGFFYGSFDPIDSTALKDVGTPIIAFEAIGGDPSKIVIDNTRGYNPKVSISEWSKSVNEDNHRFVYIDGLDNLLPISELIEDAEKKQKVEVYINDYIKANEVKLNN</sequence>
<evidence type="ECO:0000313" key="1">
    <source>
        <dbReference type="EMBL" id="MBD1425127.1"/>
    </source>
</evidence>
<dbReference type="PROSITE" id="PS51257">
    <property type="entry name" value="PROKAR_LIPOPROTEIN"/>
    <property type="match status" value="1"/>
</dbReference>
<keyword evidence="2" id="KW-1185">Reference proteome</keyword>
<reference evidence="1 2" key="1">
    <citation type="submission" date="2020-08" db="EMBL/GenBank/DDBJ databases">
        <title>Sphingobacterium sp. DN00404 isolated from aquaculture water.</title>
        <authorList>
            <person name="Zhang M."/>
        </authorList>
    </citation>
    <scope>NUCLEOTIDE SEQUENCE [LARGE SCALE GENOMIC DNA]</scope>
    <source>
        <strain evidence="1 2">KCTC 32294</strain>
    </source>
</reference>
<evidence type="ECO:0000313" key="2">
    <source>
        <dbReference type="Proteomes" id="UP000606494"/>
    </source>
</evidence>
<dbReference type="RefSeq" id="WP_190308208.1">
    <property type="nucleotide sequence ID" value="NZ_JACNYK010000001.1"/>
</dbReference>
<dbReference type="Proteomes" id="UP000606494">
    <property type="component" value="Unassembled WGS sequence"/>
</dbReference>
<evidence type="ECO:0008006" key="3">
    <source>
        <dbReference type="Google" id="ProtNLM"/>
    </source>
</evidence>
<proteinExistence type="predicted"/>
<protein>
    <recommendedName>
        <fullName evidence="3">MACPF domain-containing protein</fullName>
    </recommendedName>
</protein>
<accession>A0ABR7Y1H1</accession>
<name>A0ABR7Y1H1_9SPHI</name>
<dbReference type="EMBL" id="JACNYK010000001">
    <property type="protein sequence ID" value="MBD1425127.1"/>
    <property type="molecule type" value="Genomic_DNA"/>
</dbReference>
<comment type="caution">
    <text evidence="1">The sequence shown here is derived from an EMBL/GenBank/DDBJ whole genome shotgun (WGS) entry which is preliminary data.</text>
</comment>
<gene>
    <name evidence="1" type="ORF">H8B17_05975</name>
</gene>
<organism evidence="1 2">
    <name type="scientific">Sphingobacterium arenae</name>
    <dbReference type="NCBI Taxonomy" id="1280598"/>
    <lineage>
        <taxon>Bacteria</taxon>
        <taxon>Pseudomonadati</taxon>
        <taxon>Bacteroidota</taxon>
        <taxon>Sphingobacteriia</taxon>
        <taxon>Sphingobacteriales</taxon>
        <taxon>Sphingobacteriaceae</taxon>
        <taxon>Sphingobacterium</taxon>
    </lineage>
</organism>